<proteinExistence type="predicted"/>
<feature type="region of interest" description="Disordered" evidence="2">
    <location>
        <begin position="163"/>
        <end position="185"/>
    </location>
</feature>
<dbReference type="EMBL" id="AFOC01000062">
    <property type="protein sequence ID" value="EGV50812.1"/>
    <property type="molecule type" value="Genomic_DNA"/>
</dbReference>
<dbReference type="SUPFAM" id="SSF46785">
    <property type="entry name" value="Winged helix' DNA-binding domain"/>
    <property type="match status" value="1"/>
</dbReference>
<accession>G2DEZ5</accession>
<organism evidence="3 4">
    <name type="scientific">endosymbiont of Riftia pachyptila</name>
    <name type="common">vent Ph05</name>
    <dbReference type="NCBI Taxonomy" id="1048808"/>
    <lineage>
        <taxon>Bacteria</taxon>
        <taxon>Pseudomonadati</taxon>
        <taxon>Pseudomonadota</taxon>
        <taxon>Gammaproteobacteria</taxon>
        <taxon>sulfur-oxidizing symbionts</taxon>
    </lineage>
</organism>
<dbReference type="GO" id="GO:0005829">
    <property type="term" value="C:cytosol"/>
    <property type="evidence" value="ECO:0007669"/>
    <property type="project" value="TreeGrafter"/>
</dbReference>
<dbReference type="FunFam" id="1.10.10.10:FF:000026">
    <property type="entry name" value="HTH-type transcriptional regulator IscR"/>
    <property type="match status" value="1"/>
</dbReference>
<gene>
    <name evidence="3" type="primary">iscR2</name>
    <name evidence="3" type="ORF">Rifp1Sym_ci00110</name>
</gene>
<evidence type="ECO:0000313" key="3">
    <source>
        <dbReference type="EMBL" id="EGV50812.1"/>
    </source>
</evidence>
<dbReference type="InterPro" id="IPR036390">
    <property type="entry name" value="WH_DNA-bd_sf"/>
</dbReference>
<keyword evidence="4" id="KW-1185">Reference proteome</keyword>
<evidence type="ECO:0000256" key="1">
    <source>
        <dbReference type="ARBA" id="ARBA00023125"/>
    </source>
</evidence>
<dbReference type="NCBIfam" id="TIGR00738">
    <property type="entry name" value="rrf2_super"/>
    <property type="match status" value="1"/>
</dbReference>
<dbReference type="InterPro" id="IPR036388">
    <property type="entry name" value="WH-like_DNA-bd_sf"/>
</dbReference>
<dbReference type="PANTHER" id="PTHR33221:SF5">
    <property type="entry name" value="HTH-TYPE TRANSCRIPTIONAL REGULATOR ISCR"/>
    <property type="match status" value="1"/>
</dbReference>
<dbReference type="Gene3D" id="1.10.10.10">
    <property type="entry name" value="Winged helix-like DNA-binding domain superfamily/Winged helix DNA-binding domain"/>
    <property type="match status" value="1"/>
</dbReference>
<evidence type="ECO:0000256" key="2">
    <source>
        <dbReference type="SAM" id="MobiDB-lite"/>
    </source>
</evidence>
<protein>
    <submittedName>
        <fullName evidence="3">HTH-type transcriptional regulator iscR</fullName>
    </submittedName>
</protein>
<dbReference type="PANTHER" id="PTHR33221">
    <property type="entry name" value="WINGED HELIX-TURN-HELIX TRANSCRIPTIONAL REGULATOR, RRF2 FAMILY"/>
    <property type="match status" value="1"/>
</dbReference>
<reference evidence="3" key="1">
    <citation type="journal article" date="2011" name="ISME J.">
        <title>The endosymbionts of the deep-sea tubeworms Riftia pachyptila and Tevnia jerichonana share an identical physiology as revealed by proteogenomic analyses.</title>
        <authorList>
            <person name="Gardebrecht A."/>
            <person name="Markert S."/>
            <person name="Felbeck H."/>
            <person name="Thuermer A."/>
            <person name="Albrecht D."/>
            <person name="Wollherr A."/>
            <person name="Kabisch J."/>
            <person name="Lehmann R."/>
            <person name="Daniel R."/>
            <person name="Liesegang H."/>
            <person name="Hecker M."/>
            <person name="Sievert S.M."/>
            <person name="Schweder T."/>
        </authorList>
    </citation>
    <scope>NUCLEOTIDE SEQUENCE [LARGE SCALE GENOMIC DNA]</scope>
</reference>
<evidence type="ECO:0000313" key="4">
    <source>
        <dbReference type="Proteomes" id="UP000004491"/>
    </source>
</evidence>
<dbReference type="PATRIC" id="fig|1048808.3.peg.2200"/>
<name>G2DEZ5_9GAMM</name>
<keyword evidence="1" id="KW-0238">DNA-binding</keyword>
<dbReference type="Proteomes" id="UP000004491">
    <property type="component" value="Unassembled WGS sequence"/>
</dbReference>
<feature type="compositionally biased region" description="Basic and acidic residues" evidence="2">
    <location>
        <begin position="163"/>
        <end position="172"/>
    </location>
</feature>
<dbReference type="PROSITE" id="PS51197">
    <property type="entry name" value="HTH_RRF2_2"/>
    <property type="match status" value="1"/>
</dbReference>
<dbReference type="AlphaFoldDB" id="G2DEZ5"/>
<dbReference type="GO" id="GO:0003677">
    <property type="term" value="F:DNA binding"/>
    <property type="evidence" value="ECO:0007669"/>
    <property type="project" value="UniProtKB-KW"/>
</dbReference>
<sequence>MTISLGYCYRLYQANYSGIILCGLEVSEMRLSTKGRYAVTAMLDLALHGSNGPVTLAEISENQGISLSYLEQLFAALRAKQLVRGVRGPGGGYYLGREADEISIANIICAVDEWVEFTRCGGRQNCSSGSRCLTHTLWDELSSEIFDFLTKISLGDLIRRGTEKDQKGEGGRKFSLVDGTDSQAA</sequence>
<comment type="caution">
    <text evidence="3">The sequence shown here is derived from an EMBL/GenBank/DDBJ whole genome shotgun (WGS) entry which is preliminary data.</text>
</comment>
<dbReference type="Pfam" id="PF02082">
    <property type="entry name" value="Rrf2"/>
    <property type="match status" value="1"/>
</dbReference>
<dbReference type="GO" id="GO:0003700">
    <property type="term" value="F:DNA-binding transcription factor activity"/>
    <property type="evidence" value="ECO:0007669"/>
    <property type="project" value="TreeGrafter"/>
</dbReference>
<dbReference type="InterPro" id="IPR000944">
    <property type="entry name" value="Tscrpt_reg_Rrf2"/>
</dbReference>